<dbReference type="InParanoid" id="A0A1Q3BWN3"/>
<protein>
    <submittedName>
        <fullName evidence="1">Uncharacterized protein</fullName>
    </submittedName>
</protein>
<dbReference type="AlphaFoldDB" id="A0A1Q3BWN3"/>
<proteinExistence type="predicted"/>
<feature type="non-terminal residue" evidence="1">
    <location>
        <position position="150"/>
    </location>
</feature>
<feature type="non-terminal residue" evidence="1">
    <location>
        <position position="1"/>
    </location>
</feature>
<comment type="caution">
    <text evidence="1">The sequence shown here is derived from an EMBL/GenBank/DDBJ whole genome shotgun (WGS) entry which is preliminary data.</text>
</comment>
<evidence type="ECO:0000313" key="2">
    <source>
        <dbReference type="Proteomes" id="UP000187406"/>
    </source>
</evidence>
<keyword evidence="2" id="KW-1185">Reference proteome</keyword>
<evidence type="ECO:0000313" key="1">
    <source>
        <dbReference type="EMBL" id="GAV72407.1"/>
    </source>
</evidence>
<name>A0A1Q3BWN3_CEPFO</name>
<organism evidence="1 2">
    <name type="scientific">Cephalotus follicularis</name>
    <name type="common">Albany pitcher plant</name>
    <dbReference type="NCBI Taxonomy" id="3775"/>
    <lineage>
        <taxon>Eukaryota</taxon>
        <taxon>Viridiplantae</taxon>
        <taxon>Streptophyta</taxon>
        <taxon>Embryophyta</taxon>
        <taxon>Tracheophyta</taxon>
        <taxon>Spermatophyta</taxon>
        <taxon>Magnoliopsida</taxon>
        <taxon>eudicotyledons</taxon>
        <taxon>Gunneridae</taxon>
        <taxon>Pentapetalae</taxon>
        <taxon>rosids</taxon>
        <taxon>fabids</taxon>
        <taxon>Oxalidales</taxon>
        <taxon>Cephalotaceae</taxon>
        <taxon>Cephalotus</taxon>
    </lineage>
</organism>
<gene>
    <name evidence="1" type="ORF">CFOL_v3_15895</name>
</gene>
<dbReference type="Proteomes" id="UP000187406">
    <property type="component" value="Unassembled WGS sequence"/>
</dbReference>
<dbReference type="EMBL" id="BDDD01001000">
    <property type="protein sequence ID" value="GAV72407.1"/>
    <property type="molecule type" value="Genomic_DNA"/>
</dbReference>
<accession>A0A1Q3BWN3</accession>
<reference evidence="2" key="1">
    <citation type="submission" date="2016-04" db="EMBL/GenBank/DDBJ databases">
        <title>Cephalotus genome sequencing.</title>
        <authorList>
            <person name="Fukushima K."/>
            <person name="Hasebe M."/>
            <person name="Fang X."/>
        </authorList>
    </citation>
    <scope>NUCLEOTIDE SEQUENCE [LARGE SCALE GENOMIC DNA]</scope>
    <source>
        <strain evidence="2">cv. St1</strain>
    </source>
</reference>
<sequence length="150" mass="16394">FMMTFHMNKIEMTLTELVSMLRTTKANFDIGKSKSLALLLPSSRAVQGKGSASSSLKGKDGPGPVNTKGMFMIKLNLTLNISSTWILDIGCETNHCNSLQGLRKVRQLGAGDLDLRLGDGFRIIAMAVGIFDITWSNGCILTLYPCYYVP</sequence>